<keyword evidence="7" id="KW-0813">Transport</keyword>
<keyword evidence="3" id="KW-1003">Cell membrane</keyword>
<evidence type="ECO:0000256" key="3">
    <source>
        <dbReference type="ARBA" id="ARBA00022475"/>
    </source>
</evidence>
<evidence type="ECO:0000256" key="7">
    <source>
        <dbReference type="RuleBase" id="RU003879"/>
    </source>
</evidence>
<evidence type="ECO:0000256" key="4">
    <source>
        <dbReference type="ARBA" id="ARBA00022692"/>
    </source>
</evidence>
<comment type="similarity">
    <text evidence="2 7">Belongs to the ExbD/TolR family.</text>
</comment>
<dbReference type="OrthoDB" id="9798629at2"/>
<evidence type="ECO:0000313" key="10">
    <source>
        <dbReference type="Proteomes" id="UP000076079"/>
    </source>
</evidence>
<keyword evidence="10" id="KW-1185">Reference proteome</keyword>
<proteinExistence type="inferred from homology"/>
<reference evidence="9 10" key="1">
    <citation type="journal article" date="2016" name="Genome Announc.">
        <title>First Complete Genome Sequence of a Subdivision 6 Acidobacterium Strain.</title>
        <authorList>
            <person name="Huang S."/>
            <person name="Vieira S."/>
            <person name="Bunk B."/>
            <person name="Riedel T."/>
            <person name="Sproer C."/>
            <person name="Overmann J."/>
        </authorList>
    </citation>
    <scope>NUCLEOTIDE SEQUENCE [LARGE SCALE GENOMIC DNA]</scope>
    <source>
        <strain evidence="10">DSM 100886 HEG_-6_39</strain>
    </source>
</reference>
<evidence type="ECO:0000256" key="6">
    <source>
        <dbReference type="ARBA" id="ARBA00023136"/>
    </source>
</evidence>
<dbReference type="Pfam" id="PF02472">
    <property type="entry name" value="ExbD"/>
    <property type="match status" value="1"/>
</dbReference>
<dbReference type="STRING" id="1855912.LuPra_03513"/>
<comment type="subcellular location">
    <subcellularLocation>
        <location evidence="1">Cell membrane</location>
        <topology evidence="1">Single-pass membrane protein</topology>
    </subcellularLocation>
    <subcellularLocation>
        <location evidence="7">Cell membrane</location>
        <topology evidence="7">Single-pass type II membrane protein</topology>
    </subcellularLocation>
</comment>
<dbReference type="Proteomes" id="UP000076079">
    <property type="component" value="Chromosome"/>
</dbReference>
<keyword evidence="5 8" id="KW-1133">Transmembrane helix</keyword>
<name>A0A143PQ65_LUTPR</name>
<dbReference type="GO" id="GO:0015031">
    <property type="term" value="P:protein transport"/>
    <property type="evidence" value="ECO:0007669"/>
    <property type="project" value="UniProtKB-KW"/>
</dbReference>
<dbReference type="PANTHER" id="PTHR30558:SF7">
    <property type="entry name" value="TOL-PAL SYSTEM PROTEIN TOLR"/>
    <property type="match status" value="1"/>
</dbReference>
<keyword evidence="7" id="KW-0653">Protein transport</keyword>
<dbReference type="RefSeq" id="WP_110171936.1">
    <property type="nucleotide sequence ID" value="NZ_CP015136.1"/>
</dbReference>
<dbReference type="Gene3D" id="3.30.420.270">
    <property type="match status" value="1"/>
</dbReference>
<dbReference type="PANTHER" id="PTHR30558">
    <property type="entry name" value="EXBD MEMBRANE COMPONENT OF PMF-DRIVEN MACROMOLECULE IMPORT SYSTEM"/>
    <property type="match status" value="1"/>
</dbReference>
<dbReference type="GO" id="GO:0022857">
    <property type="term" value="F:transmembrane transporter activity"/>
    <property type="evidence" value="ECO:0007669"/>
    <property type="project" value="InterPro"/>
</dbReference>
<dbReference type="GO" id="GO:0005886">
    <property type="term" value="C:plasma membrane"/>
    <property type="evidence" value="ECO:0007669"/>
    <property type="project" value="UniProtKB-SubCell"/>
</dbReference>
<dbReference type="AlphaFoldDB" id="A0A143PQ65"/>
<gene>
    <name evidence="9" type="primary">exbD_1</name>
    <name evidence="9" type="ORF">LuPra_03513</name>
</gene>
<keyword evidence="6 8" id="KW-0472">Membrane</keyword>
<evidence type="ECO:0000256" key="5">
    <source>
        <dbReference type="ARBA" id="ARBA00022989"/>
    </source>
</evidence>
<accession>A0A143PQ65</accession>
<keyword evidence="4 7" id="KW-0812">Transmembrane</keyword>
<feature type="transmembrane region" description="Helical" evidence="8">
    <location>
        <begin position="21"/>
        <end position="49"/>
    </location>
</feature>
<reference evidence="10" key="2">
    <citation type="submission" date="2016-04" db="EMBL/GenBank/DDBJ databases">
        <title>First Complete Genome Sequence of a Subdivision 6 Acidobacterium.</title>
        <authorList>
            <person name="Huang S."/>
            <person name="Vieira S."/>
            <person name="Bunk B."/>
            <person name="Riedel T."/>
            <person name="Sproeer C."/>
            <person name="Overmann J."/>
        </authorList>
    </citation>
    <scope>NUCLEOTIDE SEQUENCE [LARGE SCALE GENOMIC DNA]</scope>
    <source>
        <strain evidence="10">DSM 100886 HEG_-6_39</strain>
    </source>
</reference>
<evidence type="ECO:0000256" key="1">
    <source>
        <dbReference type="ARBA" id="ARBA00004162"/>
    </source>
</evidence>
<protein>
    <submittedName>
        <fullName evidence="9">Biopolymer transport protein ExbD</fullName>
    </submittedName>
</protein>
<evidence type="ECO:0000256" key="8">
    <source>
        <dbReference type="SAM" id="Phobius"/>
    </source>
</evidence>
<evidence type="ECO:0000313" key="9">
    <source>
        <dbReference type="EMBL" id="AMY10283.1"/>
    </source>
</evidence>
<sequence length="154" mass="16633">MPKVQAAGGGGMGRGRRGRMVAATALAEINVVPLVDVMLVLLIIFMVAAPMMTRGLDVNLPVARRSQSLSSERIFVTIPLSFGKDNRVQLDEELIRVDVLGERMRQALQGKSDKSVYLRADGAVTVQQTMTVMDALKTAGVEKVGLVSRLPGER</sequence>
<organism evidence="9 10">
    <name type="scientific">Luteitalea pratensis</name>
    <dbReference type="NCBI Taxonomy" id="1855912"/>
    <lineage>
        <taxon>Bacteria</taxon>
        <taxon>Pseudomonadati</taxon>
        <taxon>Acidobacteriota</taxon>
        <taxon>Vicinamibacteria</taxon>
        <taxon>Vicinamibacterales</taxon>
        <taxon>Vicinamibacteraceae</taxon>
        <taxon>Luteitalea</taxon>
    </lineage>
</organism>
<evidence type="ECO:0000256" key="2">
    <source>
        <dbReference type="ARBA" id="ARBA00005811"/>
    </source>
</evidence>
<dbReference type="InterPro" id="IPR003400">
    <property type="entry name" value="ExbD"/>
</dbReference>
<dbReference type="EMBL" id="CP015136">
    <property type="protein sequence ID" value="AMY10283.1"/>
    <property type="molecule type" value="Genomic_DNA"/>
</dbReference>
<dbReference type="KEGG" id="abac:LuPra_03513"/>